<protein>
    <recommendedName>
        <fullName evidence="1">Bacterial repeat domain-containing protein</fullName>
    </recommendedName>
</protein>
<dbReference type="Pfam" id="PF18998">
    <property type="entry name" value="Flg_new_2"/>
    <property type="match status" value="12"/>
</dbReference>
<name>A0A940NLI5_9BACI</name>
<evidence type="ECO:0000313" key="2">
    <source>
        <dbReference type="EMBL" id="MBP0723653.1"/>
    </source>
</evidence>
<feature type="domain" description="Bacterial repeat" evidence="1">
    <location>
        <begin position="493"/>
        <end position="565"/>
    </location>
</feature>
<feature type="domain" description="Bacterial repeat" evidence="1">
    <location>
        <begin position="793"/>
        <end position="865"/>
    </location>
</feature>
<feature type="domain" description="Bacterial repeat" evidence="1">
    <location>
        <begin position="418"/>
        <end position="490"/>
    </location>
</feature>
<dbReference type="AlphaFoldDB" id="A0A940NLI5"/>
<keyword evidence="3" id="KW-1185">Reference proteome</keyword>
<feature type="domain" description="Bacterial repeat" evidence="1">
    <location>
        <begin position="193"/>
        <end position="265"/>
    </location>
</feature>
<reference evidence="2" key="1">
    <citation type="submission" date="2021-04" db="EMBL/GenBank/DDBJ databases">
        <title>Genome seq and assembly of Bacillus sp.</title>
        <authorList>
            <person name="Chhetri G."/>
        </authorList>
    </citation>
    <scope>NUCLEOTIDE SEQUENCE</scope>
    <source>
        <strain evidence="2">RG28</strain>
    </source>
</reference>
<evidence type="ECO:0000259" key="1">
    <source>
        <dbReference type="Pfam" id="PF18998"/>
    </source>
</evidence>
<proteinExistence type="predicted"/>
<feature type="domain" description="Bacterial repeat" evidence="1">
    <location>
        <begin position="568"/>
        <end position="640"/>
    </location>
</feature>
<feature type="domain" description="Bacterial repeat" evidence="1">
    <location>
        <begin position="116"/>
        <end position="188"/>
    </location>
</feature>
<dbReference type="RefSeq" id="WP_209401250.1">
    <property type="nucleotide sequence ID" value="NZ_JAGIYQ010000001.1"/>
</dbReference>
<feature type="domain" description="Bacterial repeat" evidence="1">
    <location>
        <begin position="39"/>
        <end position="111"/>
    </location>
</feature>
<comment type="caution">
    <text evidence="2">The sequence shown here is derived from an EMBL/GenBank/DDBJ whole genome shotgun (WGS) entry which is preliminary data.</text>
</comment>
<feature type="domain" description="Bacterial repeat" evidence="1">
    <location>
        <begin position="268"/>
        <end position="340"/>
    </location>
</feature>
<gene>
    <name evidence="2" type="ORF">J5Y03_00460</name>
</gene>
<feature type="non-terminal residue" evidence="2">
    <location>
        <position position="1"/>
    </location>
</feature>
<dbReference type="InterPro" id="IPR044060">
    <property type="entry name" value="Bacterial_rp_domain"/>
</dbReference>
<feature type="domain" description="Bacterial repeat" evidence="1">
    <location>
        <begin position="643"/>
        <end position="715"/>
    </location>
</feature>
<accession>A0A940NLI5</accession>
<feature type="domain" description="Bacterial repeat" evidence="1">
    <location>
        <begin position="343"/>
        <end position="415"/>
    </location>
</feature>
<organism evidence="2 3">
    <name type="scientific">Gottfriedia endophytica</name>
    <dbReference type="NCBI Taxonomy" id="2820819"/>
    <lineage>
        <taxon>Bacteria</taxon>
        <taxon>Bacillati</taxon>
        <taxon>Bacillota</taxon>
        <taxon>Bacilli</taxon>
        <taxon>Bacillales</taxon>
        <taxon>Bacillaceae</taxon>
        <taxon>Gottfriedia</taxon>
    </lineage>
</organism>
<evidence type="ECO:0000313" key="3">
    <source>
        <dbReference type="Proteomes" id="UP000682134"/>
    </source>
</evidence>
<dbReference type="EMBL" id="JAGIYQ010000001">
    <property type="protein sequence ID" value="MBP0723653.1"/>
    <property type="molecule type" value="Genomic_DNA"/>
</dbReference>
<feature type="domain" description="Bacterial repeat" evidence="1">
    <location>
        <begin position="718"/>
        <end position="790"/>
    </location>
</feature>
<sequence>TLKVDGEDAKITNNSYTFTNVTSDHTINVTFKKIVHTNTITATAGSNGTISPIGSVSVDEGTDQTFTITPDSGYEIDTLKVDGEDAKITNNSYTFTNVTSDHTINVTFKKIVHTNTITATAGSNGTISPSGSVSVNDGKDQMFTITPNSGYEIDTLKVDGEDAKITNSSYTFTNVTSDHTINVTFKKIVHTNTITATAGSNGTISPSGSVSVNDGKDQMFTITPNSGYEIDTLKVDGVDKKVTNNTYSFTNVTSNHTINVTFKKIVHTITATVGSNGTISPSGSVSVNHGTDQTFTITPNSGYEIDTLKVDGVDVKTTNNTYRFTNVTSNHTINVTFKKIVHTITATAGSNGTISPIGSVSVNHGTDQTFTITPNSGYEIDTLKVDGLDVKTTNNIYKFTNVTINHTINVTFKKIVHTITATAGSNGTISPSGNVSVNHGTDQTFTITPNSGYEIDTLKVDGLDVKTTSNIYKFTNVTINHTINVTFKKIVHTITATAGSNGTISPSGNVSVNHGTDQTFTIMPNSGYEIDTLKVDGVDAKTTNNTYKFTNVTINHTINVTFKKIVHTITATAGSNGTISPSGSVSVNHGTDQTFTITTNSGYEIDTLKVDDVDTKVTNNTYTFTNITSNHTINVTFKKIVHTITATAGSNGTISPSGSVSVDHGTDQTFTITPNSGYEIDTLKVDGVDTKDTNNTYTFTNIRSNHMINVTFKKIIHTITATAGNNGLISPSGIVSVDNGKNQTFIIKPNMGYEIDTLKVDGVGAKATNNTYTFSNITSNHTITVTFKKIVHTIKAIAGSNGTINPSSNVFVNHGKNQTFTIKPNMGYEIETLKVDGVVVKARNNTYTFTNVTSNHTITVTFKKIVHTIKATAGSNGKISPSGSISVNHGKNQTFTIKPNSGYKIDKLKVDGVEVKVRNNAYTFINVTSNHTIIVTFKKTKK</sequence>
<feature type="domain" description="Bacterial repeat" evidence="1">
    <location>
        <begin position="868"/>
        <end position="940"/>
    </location>
</feature>
<dbReference type="Proteomes" id="UP000682134">
    <property type="component" value="Unassembled WGS sequence"/>
</dbReference>